<dbReference type="EMBL" id="CWQY01000001">
    <property type="protein sequence ID" value="CSB93318.1"/>
    <property type="molecule type" value="Genomic_DNA"/>
</dbReference>
<protein>
    <submittedName>
        <fullName evidence="2">Uncharacterized protein</fullName>
    </submittedName>
</protein>
<dbReference type="Proteomes" id="UP000044806">
    <property type="component" value="Unassembled WGS sequence"/>
</dbReference>
<evidence type="ECO:0000313" key="2">
    <source>
        <dbReference type="EMBL" id="CSB93318.1"/>
    </source>
</evidence>
<name>A0A655WL46_VIBCL</name>
<accession>A0A655WL46</accession>
<dbReference type="Proteomes" id="UP000041770">
    <property type="component" value="Unassembled WGS sequence"/>
</dbReference>
<organism evidence="2 3">
    <name type="scientific">Vibrio cholerae</name>
    <dbReference type="NCBI Taxonomy" id="666"/>
    <lineage>
        <taxon>Bacteria</taxon>
        <taxon>Pseudomonadati</taxon>
        <taxon>Pseudomonadota</taxon>
        <taxon>Gammaproteobacteria</taxon>
        <taxon>Vibrionales</taxon>
        <taxon>Vibrionaceae</taxon>
        <taxon>Vibrio</taxon>
    </lineage>
</organism>
<proteinExistence type="predicted"/>
<reference evidence="3 4" key="1">
    <citation type="submission" date="2015-07" db="EMBL/GenBank/DDBJ databases">
        <authorList>
            <consortium name="Pathogen Informatics"/>
        </authorList>
    </citation>
    <scope>NUCLEOTIDE SEQUENCE [LARGE SCALE GENOMIC DNA]</scope>
    <source>
        <strain evidence="2 3">A316</strain>
        <strain evidence="1 4">A51</strain>
    </source>
</reference>
<sequence length="65" mass="6865">MMLPTLESELAEMVPTWAIALVSAQGTDSAFNSSTAAITALSIPRFRSIGFMPAATAFRPSFTIA</sequence>
<gene>
    <name evidence="1" type="ORF">ERS013165_01656</name>
    <name evidence="2" type="ORF">ERS013200_00076</name>
</gene>
<dbReference type="EMBL" id="CWOW01000007">
    <property type="protein sequence ID" value="CSA46882.1"/>
    <property type="molecule type" value="Genomic_DNA"/>
</dbReference>
<evidence type="ECO:0000313" key="3">
    <source>
        <dbReference type="Proteomes" id="UP000041770"/>
    </source>
</evidence>
<dbReference type="AlphaFoldDB" id="A0A655WL46"/>
<evidence type="ECO:0000313" key="4">
    <source>
        <dbReference type="Proteomes" id="UP000044806"/>
    </source>
</evidence>
<evidence type="ECO:0000313" key="1">
    <source>
        <dbReference type="EMBL" id="CSA46882.1"/>
    </source>
</evidence>